<evidence type="ECO:0008006" key="3">
    <source>
        <dbReference type="Google" id="ProtNLM"/>
    </source>
</evidence>
<dbReference type="AlphaFoldDB" id="A0A9N9UCI4"/>
<sequence length="334" mass="38290">MESGAPTQPPSALAKNSLIGLPTELLRMIRDDLPVASRIALALTCKNICDGIGIEPLKGKKVIKLLLLLERDSPNKFVCFGCRKLRRLIAHPTLGWVDEGHEQCGDHRKKTLIFLHENLEDEIWVHSVPETYKIRWNSHSWQPRKNGPDVSFSAAHLVMIQHRYGPRYGLSIDVLKREFNFETFMKLRSNDHFPLDKYPPGGQYGLPSEEQENFKQSIYHRAATMVRSSRWPKVGYGLGPWSFGHKYSAMIIEDELHVARLHRMLVERDKHGWTLELATYHRLGRCQTPDDLIWQCLASPSKHIGRSREEVDPSFGPGCTREKWHEALTGTTNT</sequence>
<evidence type="ECO:0000313" key="2">
    <source>
        <dbReference type="Proteomes" id="UP000754883"/>
    </source>
</evidence>
<accession>A0A9N9UCI4</accession>
<proteinExistence type="predicted"/>
<dbReference type="EMBL" id="CABFNO020001355">
    <property type="protein sequence ID" value="CAG9983067.1"/>
    <property type="molecule type" value="Genomic_DNA"/>
</dbReference>
<dbReference type="Proteomes" id="UP000754883">
    <property type="component" value="Unassembled WGS sequence"/>
</dbReference>
<evidence type="ECO:0000313" key="1">
    <source>
        <dbReference type="EMBL" id="CAG9983067.1"/>
    </source>
</evidence>
<comment type="caution">
    <text evidence="1">The sequence shown here is derived from an EMBL/GenBank/DDBJ whole genome shotgun (WGS) entry which is preliminary data.</text>
</comment>
<organism evidence="1 2">
    <name type="scientific">Clonostachys byssicola</name>
    <dbReference type="NCBI Taxonomy" id="160290"/>
    <lineage>
        <taxon>Eukaryota</taxon>
        <taxon>Fungi</taxon>
        <taxon>Dikarya</taxon>
        <taxon>Ascomycota</taxon>
        <taxon>Pezizomycotina</taxon>
        <taxon>Sordariomycetes</taxon>
        <taxon>Hypocreomycetidae</taxon>
        <taxon>Hypocreales</taxon>
        <taxon>Bionectriaceae</taxon>
        <taxon>Clonostachys</taxon>
    </lineage>
</organism>
<reference evidence="2" key="1">
    <citation type="submission" date="2019-06" db="EMBL/GenBank/DDBJ databases">
        <authorList>
            <person name="Broberg M."/>
        </authorList>
    </citation>
    <scope>NUCLEOTIDE SEQUENCE [LARGE SCALE GENOMIC DNA]</scope>
</reference>
<name>A0A9N9UCI4_9HYPO</name>
<protein>
    <recommendedName>
        <fullName evidence="3">F-box domain-containing protein</fullName>
    </recommendedName>
</protein>
<reference evidence="1 2" key="2">
    <citation type="submission" date="2021-10" db="EMBL/GenBank/DDBJ databases">
        <authorList>
            <person name="Piombo E."/>
        </authorList>
    </citation>
    <scope>NUCLEOTIDE SEQUENCE [LARGE SCALE GENOMIC DNA]</scope>
</reference>
<keyword evidence="2" id="KW-1185">Reference proteome</keyword>
<gene>
    <name evidence="1" type="ORF">CBYS24578_00018009</name>
</gene>
<dbReference type="OrthoDB" id="3766406at2759"/>